<feature type="region of interest" description="Disordered" evidence="1">
    <location>
        <begin position="102"/>
        <end position="181"/>
    </location>
</feature>
<name>A0AAN6Y4M3_9PEZI</name>
<reference evidence="3" key="2">
    <citation type="submission" date="2023-05" db="EMBL/GenBank/DDBJ databases">
        <authorList>
            <consortium name="Lawrence Berkeley National Laboratory"/>
            <person name="Steindorff A."/>
            <person name="Hensen N."/>
            <person name="Bonometti L."/>
            <person name="Westerberg I."/>
            <person name="Brannstrom I.O."/>
            <person name="Guillou S."/>
            <person name="Cros-Aarteil S."/>
            <person name="Calhoun S."/>
            <person name="Haridas S."/>
            <person name="Kuo A."/>
            <person name="Mondo S."/>
            <person name="Pangilinan J."/>
            <person name="Riley R."/>
            <person name="Labutti K."/>
            <person name="Andreopoulos B."/>
            <person name="Lipzen A."/>
            <person name="Chen C."/>
            <person name="Yanf M."/>
            <person name="Daum C."/>
            <person name="Ng V."/>
            <person name="Clum A."/>
            <person name="Ohm R."/>
            <person name="Martin F."/>
            <person name="Silar P."/>
            <person name="Natvig D."/>
            <person name="Lalanne C."/>
            <person name="Gautier V."/>
            <person name="Ament-Velasquez S.L."/>
            <person name="Kruys A."/>
            <person name="Hutchinson M.I."/>
            <person name="Powell A.J."/>
            <person name="Barry K."/>
            <person name="Miller A.N."/>
            <person name="Grigoriev I.V."/>
            <person name="Debuchy R."/>
            <person name="Gladieux P."/>
            <person name="Thoren M.H."/>
            <person name="Johannesson H."/>
        </authorList>
    </citation>
    <scope>NUCLEOTIDE SEQUENCE</scope>
    <source>
        <strain evidence="3">PSN293</strain>
    </source>
</reference>
<feature type="signal peptide" evidence="2">
    <location>
        <begin position="1"/>
        <end position="18"/>
    </location>
</feature>
<feature type="compositionally biased region" description="Low complexity" evidence="1">
    <location>
        <begin position="113"/>
        <end position="129"/>
    </location>
</feature>
<dbReference type="AlphaFoldDB" id="A0AAN6Y4M3"/>
<evidence type="ECO:0000313" key="3">
    <source>
        <dbReference type="EMBL" id="KAK4209307.1"/>
    </source>
</evidence>
<keyword evidence="2" id="KW-0732">Signal</keyword>
<reference evidence="3" key="1">
    <citation type="journal article" date="2023" name="Mol. Phylogenet. Evol.">
        <title>Genome-scale phylogeny and comparative genomics of the fungal order Sordariales.</title>
        <authorList>
            <person name="Hensen N."/>
            <person name="Bonometti L."/>
            <person name="Westerberg I."/>
            <person name="Brannstrom I.O."/>
            <person name="Guillou S."/>
            <person name="Cros-Aarteil S."/>
            <person name="Calhoun S."/>
            <person name="Haridas S."/>
            <person name="Kuo A."/>
            <person name="Mondo S."/>
            <person name="Pangilinan J."/>
            <person name="Riley R."/>
            <person name="LaButti K."/>
            <person name="Andreopoulos B."/>
            <person name="Lipzen A."/>
            <person name="Chen C."/>
            <person name="Yan M."/>
            <person name="Daum C."/>
            <person name="Ng V."/>
            <person name="Clum A."/>
            <person name="Steindorff A."/>
            <person name="Ohm R.A."/>
            <person name="Martin F."/>
            <person name="Silar P."/>
            <person name="Natvig D.O."/>
            <person name="Lalanne C."/>
            <person name="Gautier V."/>
            <person name="Ament-Velasquez S.L."/>
            <person name="Kruys A."/>
            <person name="Hutchinson M.I."/>
            <person name="Powell A.J."/>
            <person name="Barry K."/>
            <person name="Miller A.N."/>
            <person name="Grigoriev I.V."/>
            <person name="Debuchy R."/>
            <person name="Gladieux P."/>
            <person name="Hiltunen Thoren M."/>
            <person name="Johannesson H."/>
        </authorList>
    </citation>
    <scope>NUCLEOTIDE SEQUENCE</scope>
    <source>
        <strain evidence="3">PSN293</strain>
    </source>
</reference>
<proteinExistence type="predicted"/>
<evidence type="ECO:0000256" key="1">
    <source>
        <dbReference type="SAM" id="MobiDB-lite"/>
    </source>
</evidence>
<evidence type="ECO:0000313" key="4">
    <source>
        <dbReference type="Proteomes" id="UP001301769"/>
    </source>
</evidence>
<gene>
    <name evidence="3" type="ORF">QBC37DRAFT_486188</name>
</gene>
<evidence type="ECO:0000256" key="2">
    <source>
        <dbReference type="SAM" id="SignalP"/>
    </source>
</evidence>
<keyword evidence="4" id="KW-1185">Reference proteome</keyword>
<comment type="caution">
    <text evidence="3">The sequence shown here is derived from an EMBL/GenBank/DDBJ whole genome shotgun (WGS) entry which is preliminary data.</text>
</comment>
<sequence>MLIYKHLSLLGLVVFTSSALTPANKVLGERSVLKRQAPGSPKFSCHSNCGSTIAGARIQGHCSNSTWTDLYEECLDCAVEQGIWDMYGRSVGAAGQACGLSTTPDDIDDSESFSDAPAPSSTPAPVFSAEPSAQTKPPTTTAADEAEPEETGTSGSPAASDSEPETTESGAPTATSSVTAGVDGVTGGIPVNMAGMAAMALFVVMFM</sequence>
<dbReference type="EMBL" id="MU858209">
    <property type="protein sequence ID" value="KAK4209307.1"/>
    <property type="molecule type" value="Genomic_DNA"/>
</dbReference>
<accession>A0AAN6Y4M3</accession>
<organism evidence="3 4">
    <name type="scientific">Rhypophila decipiens</name>
    <dbReference type="NCBI Taxonomy" id="261697"/>
    <lineage>
        <taxon>Eukaryota</taxon>
        <taxon>Fungi</taxon>
        <taxon>Dikarya</taxon>
        <taxon>Ascomycota</taxon>
        <taxon>Pezizomycotina</taxon>
        <taxon>Sordariomycetes</taxon>
        <taxon>Sordariomycetidae</taxon>
        <taxon>Sordariales</taxon>
        <taxon>Naviculisporaceae</taxon>
        <taxon>Rhypophila</taxon>
    </lineage>
</organism>
<feature type="chain" id="PRO_5042832839" evidence="2">
    <location>
        <begin position="19"/>
        <end position="207"/>
    </location>
</feature>
<dbReference type="Proteomes" id="UP001301769">
    <property type="component" value="Unassembled WGS sequence"/>
</dbReference>
<protein>
    <submittedName>
        <fullName evidence="3">Uncharacterized protein</fullName>
    </submittedName>
</protein>
<feature type="compositionally biased region" description="Polar residues" evidence="1">
    <location>
        <begin position="167"/>
        <end position="179"/>
    </location>
</feature>